<evidence type="ECO:0000313" key="2">
    <source>
        <dbReference type="Proteomes" id="UP001281147"/>
    </source>
</evidence>
<comment type="caution">
    <text evidence="1">The sequence shown here is derived from an EMBL/GenBank/DDBJ whole genome shotgun (WGS) entry which is preliminary data.</text>
</comment>
<accession>A0ACC3NW75</accession>
<proteinExistence type="predicted"/>
<dbReference type="EMBL" id="JAUTXU010000008">
    <property type="protein sequence ID" value="KAK3723717.1"/>
    <property type="molecule type" value="Genomic_DNA"/>
</dbReference>
<keyword evidence="2" id="KW-1185">Reference proteome</keyword>
<protein>
    <submittedName>
        <fullName evidence="1">Uncharacterized protein</fullName>
    </submittedName>
</protein>
<dbReference type="Proteomes" id="UP001281147">
    <property type="component" value="Unassembled WGS sequence"/>
</dbReference>
<sequence length="246" mass="27223">MASALETALSNQRIASCICGYVPAVQLLHLERTSTAVKTAVQNYLRTSLATRQALYFSSIPPRRQWEIKTRTRVIASADPAILSGAYPSDMVIKSEEESFELMAPYVINPFLGQRVADNILDQFKPGEGGFRLLVDLNTIDCSSSDSRLYMQLTQPACQTVNLAYKTNNYPDGPRYVNLRNVQGAGVEGVSLRDLVTWKAVHPFGGLAYNFAVTEIVVSVPGGVLVTEEEMARVQREGGVRFRREE</sequence>
<evidence type="ECO:0000313" key="1">
    <source>
        <dbReference type="EMBL" id="KAK3723717.1"/>
    </source>
</evidence>
<gene>
    <name evidence="1" type="ORF">LTR37_001598</name>
</gene>
<name>A0ACC3NW75_9PEZI</name>
<reference evidence="1" key="1">
    <citation type="submission" date="2023-07" db="EMBL/GenBank/DDBJ databases">
        <title>Black Yeasts Isolated from many extreme environments.</title>
        <authorList>
            <person name="Coleine C."/>
            <person name="Stajich J.E."/>
            <person name="Selbmann L."/>
        </authorList>
    </citation>
    <scope>NUCLEOTIDE SEQUENCE</scope>
    <source>
        <strain evidence="1">CCFEE 5714</strain>
    </source>
</reference>
<organism evidence="1 2">
    <name type="scientific">Vermiconidia calcicola</name>
    <dbReference type="NCBI Taxonomy" id="1690605"/>
    <lineage>
        <taxon>Eukaryota</taxon>
        <taxon>Fungi</taxon>
        <taxon>Dikarya</taxon>
        <taxon>Ascomycota</taxon>
        <taxon>Pezizomycotina</taxon>
        <taxon>Dothideomycetes</taxon>
        <taxon>Dothideomycetidae</taxon>
        <taxon>Mycosphaerellales</taxon>
        <taxon>Extremaceae</taxon>
        <taxon>Vermiconidia</taxon>
    </lineage>
</organism>